<dbReference type="Proteomes" id="UP001381693">
    <property type="component" value="Unassembled WGS sequence"/>
</dbReference>
<gene>
    <name evidence="2" type="ORF">SK128_003206</name>
</gene>
<evidence type="ECO:0000313" key="3">
    <source>
        <dbReference type="Proteomes" id="UP001381693"/>
    </source>
</evidence>
<dbReference type="AlphaFoldDB" id="A0AAN9A5C3"/>
<protein>
    <submittedName>
        <fullName evidence="2">Uncharacterized protein</fullName>
    </submittedName>
</protein>
<evidence type="ECO:0000313" key="2">
    <source>
        <dbReference type="EMBL" id="KAK7081276.1"/>
    </source>
</evidence>
<feature type="compositionally biased region" description="Polar residues" evidence="1">
    <location>
        <begin position="335"/>
        <end position="344"/>
    </location>
</feature>
<evidence type="ECO:0000256" key="1">
    <source>
        <dbReference type="SAM" id="MobiDB-lite"/>
    </source>
</evidence>
<proteinExistence type="predicted"/>
<organism evidence="2 3">
    <name type="scientific">Halocaridina rubra</name>
    <name type="common">Hawaiian red shrimp</name>
    <dbReference type="NCBI Taxonomy" id="373956"/>
    <lineage>
        <taxon>Eukaryota</taxon>
        <taxon>Metazoa</taxon>
        <taxon>Ecdysozoa</taxon>
        <taxon>Arthropoda</taxon>
        <taxon>Crustacea</taxon>
        <taxon>Multicrustacea</taxon>
        <taxon>Malacostraca</taxon>
        <taxon>Eumalacostraca</taxon>
        <taxon>Eucarida</taxon>
        <taxon>Decapoda</taxon>
        <taxon>Pleocyemata</taxon>
        <taxon>Caridea</taxon>
        <taxon>Atyoidea</taxon>
        <taxon>Atyidae</taxon>
        <taxon>Halocaridina</taxon>
    </lineage>
</organism>
<feature type="compositionally biased region" description="Low complexity" evidence="1">
    <location>
        <begin position="287"/>
        <end position="305"/>
    </location>
</feature>
<feature type="region of interest" description="Disordered" evidence="1">
    <location>
        <begin position="71"/>
        <end position="98"/>
    </location>
</feature>
<feature type="compositionally biased region" description="Polar residues" evidence="1">
    <location>
        <begin position="316"/>
        <end position="327"/>
    </location>
</feature>
<feature type="region of interest" description="Disordered" evidence="1">
    <location>
        <begin position="218"/>
        <end position="362"/>
    </location>
</feature>
<accession>A0AAN9A5C3</accession>
<feature type="compositionally biased region" description="Basic and acidic residues" evidence="1">
    <location>
        <begin position="87"/>
        <end position="98"/>
    </location>
</feature>
<reference evidence="2 3" key="1">
    <citation type="submission" date="2023-11" db="EMBL/GenBank/DDBJ databases">
        <title>Halocaridina rubra genome assembly.</title>
        <authorList>
            <person name="Smith C."/>
        </authorList>
    </citation>
    <scope>NUCLEOTIDE SEQUENCE [LARGE SCALE GENOMIC DNA]</scope>
    <source>
        <strain evidence="2">EP-1</strain>
        <tissue evidence="2">Whole</tissue>
    </source>
</reference>
<feature type="compositionally biased region" description="Low complexity" evidence="1">
    <location>
        <begin position="227"/>
        <end position="248"/>
    </location>
</feature>
<name>A0AAN9A5C3_HALRR</name>
<comment type="caution">
    <text evidence="2">The sequence shown here is derived from an EMBL/GenBank/DDBJ whole genome shotgun (WGS) entry which is preliminary data.</text>
</comment>
<sequence length="362" mass="40299">MIQKSSDRRIFEALCLEPEKRGFSYDPVLLVDVDHAFDFDEAVIRLTTKCNSIVTQLRTLGHHVEEFSVMSSKVGAQMPKSPSSSKAESKEEVSSPETRNLKVMEDKWKVMKRKNYSGMVAVARISRSSIPRNGSGGKYSVHTFTQALMNHIQAYFMFQSYNADFVQWMSGGPYELEDADEYLVYLVYRIHHTTPVRGKKRGLSEVDKLESWGMYSPASRRRRRYTSGESSLSSSSIGSSASSTPSGGPAILTAPVTRSALRTSVGSTDMAKPWDHFSPPIPPIAPSPGSASSRPSTPSQPSTPKTKPRRSKSPDSDSTLLAKNSMSLRRRSSFHEGSSMTRRSINLRPRRKLLDQQAPHTD</sequence>
<keyword evidence="3" id="KW-1185">Reference proteome</keyword>
<dbReference type="EMBL" id="JAXCGZ010005662">
    <property type="protein sequence ID" value="KAK7081276.1"/>
    <property type="molecule type" value="Genomic_DNA"/>
</dbReference>